<dbReference type="SUPFAM" id="SSF53850">
    <property type="entry name" value="Periplasmic binding protein-like II"/>
    <property type="match status" value="1"/>
</dbReference>
<feature type="signal peptide" evidence="2">
    <location>
        <begin position="1"/>
        <end position="23"/>
    </location>
</feature>
<feature type="domain" description="Solute-binding protein family 3/N-terminal" evidence="3">
    <location>
        <begin position="36"/>
        <end position="260"/>
    </location>
</feature>
<dbReference type="RefSeq" id="WP_110372510.1">
    <property type="nucleotide sequence ID" value="NZ_CAKNFM010000006.1"/>
</dbReference>
<dbReference type="PANTHER" id="PTHR35936">
    <property type="entry name" value="MEMBRANE-BOUND LYTIC MUREIN TRANSGLYCOSYLASE F"/>
    <property type="match status" value="1"/>
</dbReference>
<dbReference type="PANTHER" id="PTHR35936:SF17">
    <property type="entry name" value="ARGININE-BINDING EXTRACELLULAR PROTEIN ARTP"/>
    <property type="match status" value="1"/>
</dbReference>
<gene>
    <name evidence="4" type="ORF">C7450_101180</name>
</gene>
<sequence>MYRRLLASALLIGVGFMANPSAAADGKIKEIQDRGVMRICFADSVPSSYKDPQTGKWVGFNVDMSELVAQELGVKTEYVDSTWSTVIVSLQTGKCDVVMAGLSRGAKRAAAVLFINPYHVNTLSAVTRSGSPIKTYADIDNPNVTVAVTAGSNEESYLKANTAASVHSLVTDKLSNIFFEVATGRADAAMTDTITVRNFLAEGNQLNLRELDDKPVLPKGSSWAVAPGEYQFQQFLNVFLEIAEATGAKGKLYAKWYAKKETH</sequence>
<dbReference type="InterPro" id="IPR001638">
    <property type="entry name" value="Solute-binding_3/MltF_N"/>
</dbReference>
<dbReference type="Gene3D" id="3.40.190.10">
    <property type="entry name" value="Periplasmic binding protein-like II"/>
    <property type="match status" value="2"/>
</dbReference>
<evidence type="ECO:0000313" key="4">
    <source>
        <dbReference type="EMBL" id="PXW64425.1"/>
    </source>
</evidence>
<dbReference type="OrthoDB" id="6192933at2"/>
<keyword evidence="5" id="KW-1185">Reference proteome</keyword>
<organism evidence="4 5">
    <name type="scientific">Chelatococcus asaccharovorans</name>
    <dbReference type="NCBI Taxonomy" id="28210"/>
    <lineage>
        <taxon>Bacteria</taxon>
        <taxon>Pseudomonadati</taxon>
        <taxon>Pseudomonadota</taxon>
        <taxon>Alphaproteobacteria</taxon>
        <taxon>Hyphomicrobiales</taxon>
        <taxon>Chelatococcaceae</taxon>
        <taxon>Chelatococcus</taxon>
    </lineage>
</organism>
<dbReference type="Pfam" id="PF00497">
    <property type="entry name" value="SBP_bac_3"/>
    <property type="match status" value="1"/>
</dbReference>
<feature type="chain" id="PRO_5041067797" evidence="2">
    <location>
        <begin position="24"/>
        <end position="263"/>
    </location>
</feature>
<proteinExistence type="predicted"/>
<dbReference type="SMART" id="SM00062">
    <property type="entry name" value="PBPb"/>
    <property type="match status" value="1"/>
</dbReference>
<evidence type="ECO:0000256" key="2">
    <source>
        <dbReference type="SAM" id="SignalP"/>
    </source>
</evidence>
<dbReference type="AlphaFoldDB" id="A0A2V3UGD6"/>
<keyword evidence="1 2" id="KW-0732">Signal</keyword>
<comment type="caution">
    <text evidence="4">The sequence shown here is derived from an EMBL/GenBank/DDBJ whole genome shotgun (WGS) entry which is preliminary data.</text>
</comment>
<reference evidence="4 5" key="1">
    <citation type="submission" date="2018-05" db="EMBL/GenBank/DDBJ databases">
        <title>Genomic Encyclopedia of Type Strains, Phase IV (KMG-IV): sequencing the most valuable type-strain genomes for metagenomic binning, comparative biology and taxonomic classification.</title>
        <authorList>
            <person name="Goeker M."/>
        </authorList>
    </citation>
    <scope>NUCLEOTIDE SEQUENCE [LARGE SCALE GENOMIC DNA]</scope>
    <source>
        <strain evidence="4 5">DSM 6462</strain>
    </source>
</reference>
<dbReference type="Proteomes" id="UP000248021">
    <property type="component" value="Unassembled WGS sequence"/>
</dbReference>
<evidence type="ECO:0000256" key="1">
    <source>
        <dbReference type="ARBA" id="ARBA00022729"/>
    </source>
</evidence>
<name>A0A2V3UGD6_9HYPH</name>
<dbReference type="CDD" id="cd13530">
    <property type="entry name" value="PBP2_peptides_like"/>
    <property type="match status" value="1"/>
</dbReference>
<evidence type="ECO:0000259" key="3">
    <source>
        <dbReference type="SMART" id="SM00062"/>
    </source>
</evidence>
<evidence type="ECO:0000313" key="5">
    <source>
        <dbReference type="Proteomes" id="UP000248021"/>
    </source>
</evidence>
<dbReference type="EMBL" id="QJJK01000001">
    <property type="protein sequence ID" value="PXW64425.1"/>
    <property type="molecule type" value="Genomic_DNA"/>
</dbReference>
<protein>
    <submittedName>
        <fullName evidence="4">Cyclohexadienyl dehydratase</fullName>
    </submittedName>
</protein>
<accession>A0A2V3UGD6</accession>